<accession>A0ABY5WF39</accession>
<reference evidence="1" key="1">
    <citation type="submission" date="2021-08" db="EMBL/GenBank/DDBJ databases">
        <authorList>
            <person name="Nwanade C."/>
            <person name="Wang M."/>
            <person name="Masoudi A."/>
            <person name="Yu Z."/>
            <person name="Liu J."/>
        </authorList>
    </citation>
    <scope>NUCLEOTIDE SEQUENCE</scope>
    <source>
        <strain evidence="1">S166</strain>
    </source>
</reference>
<sequence>MLKPQDIYVSEEIYAELRAELTAQLAALQRFDPDTDAVRILGEIRGVWPVSVLEDEDAA</sequence>
<dbReference type="RefSeq" id="WP_259963540.1">
    <property type="nucleotide sequence ID" value="NZ_CP081051.1"/>
</dbReference>
<evidence type="ECO:0000313" key="2">
    <source>
        <dbReference type="Proteomes" id="UP001058514"/>
    </source>
</evidence>
<evidence type="ECO:0000313" key="1">
    <source>
        <dbReference type="EMBL" id="UWQ40055.1"/>
    </source>
</evidence>
<dbReference type="Proteomes" id="UP001058514">
    <property type="component" value="Chromosome"/>
</dbReference>
<proteinExistence type="predicted"/>
<gene>
    <name evidence="1" type="ORF">K3718_10760</name>
</gene>
<organism evidence="1 2">
    <name type="scientific">Leisingera aquaemixtae</name>
    <dbReference type="NCBI Taxonomy" id="1396826"/>
    <lineage>
        <taxon>Bacteria</taxon>
        <taxon>Pseudomonadati</taxon>
        <taxon>Pseudomonadota</taxon>
        <taxon>Alphaproteobacteria</taxon>
        <taxon>Rhodobacterales</taxon>
        <taxon>Roseobacteraceae</taxon>
        <taxon>Leisingera</taxon>
    </lineage>
</organism>
<dbReference type="EMBL" id="CP081051">
    <property type="protein sequence ID" value="UWQ40055.1"/>
    <property type="molecule type" value="Genomic_DNA"/>
</dbReference>
<name>A0ABY5WF39_9RHOB</name>
<keyword evidence="2" id="KW-1185">Reference proteome</keyword>
<protein>
    <submittedName>
        <fullName evidence="1">Uncharacterized protein</fullName>
    </submittedName>
</protein>